<reference evidence="3 4" key="1">
    <citation type="submission" date="2021-03" db="EMBL/GenBank/DDBJ databases">
        <title>Sequencing the genomes of 1000 actinobacteria strains.</title>
        <authorList>
            <person name="Klenk H.-P."/>
        </authorList>
    </citation>
    <scope>NUCLEOTIDE SEQUENCE [LARGE SCALE GENOMIC DNA]</scope>
    <source>
        <strain evidence="3 4">DSM 46670</strain>
    </source>
</reference>
<comment type="caution">
    <text evidence="3">The sequence shown here is derived from an EMBL/GenBank/DDBJ whole genome shotgun (WGS) entry which is preliminary data.</text>
</comment>
<gene>
    <name evidence="3" type="ORF">JOF56_000785</name>
</gene>
<name>A0ABS4T7K5_9PSEU</name>
<dbReference type="Proteomes" id="UP001519332">
    <property type="component" value="Unassembled WGS sequence"/>
</dbReference>
<protein>
    <recommendedName>
        <fullName evidence="2">TOTE conflict system primase domain-containing protein</fullName>
    </recommendedName>
</protein>
<dbReference type="InterPro" id="IPR054347">
    <property type="entry name" value="TOTE_primase"/>
</dbReference>
<dbReference type="Pfam" id="PF22548">
    <property type="entry name" value="AEP-TOTE"/>
    <property type="match status" value="1"/>
</dbReference>
<accession>A0ABS4T7K5</accession>
<evidence type="ECO:0000259" key="2">
    <source>
        <dbReference type="Pfam" id="PF22548"/>
    </source>
</evidence>
<evidence type="ECO:0000256" key="1">
    <source>
        <dbReference type="SAM" id="MobiDB-lite"/>
    </source>
</evidence>
<organism evidence="3 4">
    <name type="scientific">Kibdelosporangium banguiense</name>
    <dbReference type="NCBI Taxonomy" id="1365924"/>
    <lineage>
        <taxon>Bacteria</taxon>
        <taxon>Bacillati</taxon>
        <taxon>Actinomycetota</taxon>
        <taxon>Actinomycetes</taxon>
        <taxon>Pseudonocardiales</taxon>
        <taxon>Pseudonocardiaceae</taxon>
        <taxon>Kibdelosporangium</taxon>
    </lineage>
</organism>
<evidence type="ECO:0000313" key="4">
    <source>
        <dbReference type="Proteomes" id="UP001519332"/>
    </source>
</evidence>
<dbReference type="EMBL" id="JAGINW010000001">
    <property type="protein sequence ID" value="MBP2320400.1"/>
    <property type="molecule type" value="Genomic_DNA"/>
</dbReference>
<keyword evidence="4" id="KW-1185">Reference proteome</keyword>
<evidence type="ECO:0000313" key="3">
    <source>
        <dbReference type="EMBL" id="MBP2320400.1"/>
    </source>
</evidence>
<feature type="region of interest" description="Disordered" evidence="1">
    <location>
        <begin position="41"/>
        <end position="62"/>
    </location>
</feature>
<proteinExistence type="predicted"/>
<sequence>MDNDLRPADAAGLAEEVAGLRALTVRLQAENARLLRLLELTPKQATPPGPTQTGFFDAPPGPIDRRSPPEVKVDFFGTLFAARTDIYAVRWENAHTGKAGWLPAVRGGWRKGTRHEQRNYLPLTREVLRAHLSGESHVGLYPLLDGDLCSWLAVDFDGQAAMLDALAFLKAARTWSAPAALEVSRSGVGAHVWVFFAAPVPAEAARRLGTALLREAMAVRGHMDLASYDRCFRPRMCCRQAAWGIRSRRRCTAKPGGTA</sequence>
<feature type="domain" description="TOTE conflict system primase" evidence="2">
    <location>
        <begin position="72"/>
        <end position="232"/>
    </location>
</feature>